<keyword evidence="3" id="KW-1185">Reference proteome</keyword>
<feature type="domain" description="Glycosyltransferase 2-like" evidence="1">
    <location>
        <begin position="16"/>
        <end position="110"/>
    </location>
</feature>
<dbReference type="PANTHER" id="PTHR43685:SF2">
    <property type="entry name" value="GLYCOSYLTRANSFERASE 2-LIKE DOMAIN-CONTAINING PROTEIN"/>
    <property type="match status" value="1"/>
</dbReference>
<keyword evidence="2" id="KW-0808">Transferase</keyword>
<dbReference type="Proteomes" id="UP000199531">
    <property type="component" value="Unassembled WGS sequence"/>
</dbReference>
<protein>
    <submittedName>
        <fullName evidence="2">Glycosyltransferase involved in cell wall bisynthesis</fullName>
    </submittedName>
</protein>
<sequence length="306" mass="34664">MSNPSEMTLAIRPRVSVVVGAKNEEKYVRVALMSILSQGFDDLELIFVDDKSSDRTKEIALEISSMDSRLKVFDNEMPGKPGVFNYGVGLATGDFICLFAGDDIMPEGSLWARYMMVKDNSPDELVVGLSKLQVMSEDKSKDGMVIPRKKGVGGYSGVSFMMSRGMLGEIFPVPDFLPNEDTWMELAAKHLDKVKIINSGIVACKWRMHQDNSKSMTMPFDIYNDRMSRRFDALSTFLRINNNKMNDQSKRLLEARVKCEELRRHGDVLGIFLCELPMVDRLRALSLANSFMYAVRGRFFKLFSGW</sequence>
<proteinExistence type="predicted"/>
<dbReference type="InterPro" id="IPR050834">
    <property type="entry name" value="Glycosyltransf_2"/>
</dbReference>
<dbReference type="Pfam" id="PF00535">
    <property type="entry name" value="Glycos_transf_2"/>
    <property type="match status" value="1"/>
</dbReference>
<dbReference type="AlphaFoldDB" id="A0A1H8JVJ8"/>
<dbReference type="PANTHER" id="PTHR43685">
    <property type="entry name" value="GLYCOSYLTRANSFERASE"/>
    <property type="match status" value="1"/>
</dbReference>
<dbReference type="GO" id="GO:0016740">
    <property type="term" value="F:transferase activity"/>
    <property type="evidence" value="ECO:0007669"/>
    <property type="project" value="UniProtKB-KW"/>
</dbReference>
<dbReference type="SUPFAM" id="SSF53448">
    <property type="entry name" value="Nucleotide-diphospho-sugar transferases"/>
    <property type="match status" value="1"/>
</dbReference>
<name>A0A1H8JVJ8_9BURK</name>
<dbReference type="Gene3D" id="3.90.550.10">
    <property type="entry name" value="Spore Coat Polysaccharide Biosynthesis Protein SpsA, Chain A"/>
    <property type="match status" value="1"/>
</dbReference>
<evidence type="ECO:0000259" key="1">
    <source>
        <dbReference type="Pfam" id="PF00535"/>
    </source>
</evidence>
<accession>A0A1H8JVJ8</accession>
<evidence type="ECO:0000313" key="2">
    <source>
        <dbReference type="EMBL" id="SEN84238.1"/>
    </source>
</evidence>
<gene>
    <name evidence="2" type="ORF">SAMN02745977_02153</name>
</gene>
<dbReference type="CDD" id="cd00761">
    <property type="entry name" value="Glyco_tranf_GTA_type"/>
    <property type="match status" value="1"/>
</dbReference>
<dbReference type="InterPro" id="IPR029044">
    <property type="entry name" value="Nucleotide-diphossugar_trans"/>
</dbReference>
<evidence type="ECO:0000313" key="3">
    <source>
        <dbReference type="Proteomes" id="UP000199531"/>
    </source>
</evidence>
<dbReference type="STRING" id="1121117.SAMN02745977_02153"/>
<dbReference type="InterPro" id="IPR001173">
    <property type="entry name" value="Glyco_trans_2-like"/>
</dbReference>
<organism evidence="2 3">
    <name type="scientific">Brachymonas denitrificans DSM 15123</name>
    <dbReference type="NCBI Taxonomy" id="1121117"/>
    <lineage>
        <taxon>Bacteria</taxon>
        <taxon>Pseudomonadati</taxon>
        <taxon>Pseudomonadota</taxon>
        <taxon>Betaproteobacteria</taxon>
        <taxon>Burkholderiales</taxon>
        <taxon>Comamonadaceae</taxon>
        <taxon>Brachymonas</taxon>
    </lineage>
</organism>
<reference evidence="2 3" key="1">
    <citation type="submission" date="2016-10" db="EMBL/GenBank/DDBJ databases">
        <authorList>
            <person name="de Groot N.N."/>
        </authorList>
    </citation>
    <scope>NUCLEOTIDE SEQUENCE [LARGE SCALE GENOMIC DNA]</scope>
    <source>
        <strain evidence="2 3">DSM 15123</strain>
    </source>
</reference>
<dbReference type="EMBL" id="FOCW01000008">
    <property type="protein sequence ID" value="SEN84238.1"/>
    <property type="molecule type" value="Genomic_DNA"/>
</dbReference>
<dbReference type="RefSeq" id="WP_091817750.1">
    <property type="nucleotide sequence ID" value="NZ_FOCW01000008.1"/>
</dbReference>
<dbReference type="OrthoDB" id="9802649at2"/>